<keyword evidence="3" id="KW-0560">Oxidoreductase</keyword>
<dbReference type="Pfam" id="PF00881">
    <property type="entry name" value="Nitroreductase"/>
    <property type="match status" value="1"/>
</dbReference>
<reference evidence="5 6" key="1">
    <citation type="submission" date="2019-03" db="EMBL/GenBank/DDBJ databases">
        <title>Genomic Encyclopedia of Type Strains, Phase III (KMG-III): the genomes of soil and plant-associated and newly described type strains.</title>
        <authorList>
            <person name="Whitman W."/>
        </authorList>
    </citation>
    <scope>NUCLEOTIDE SEQUENCE [LARGE SCALE GENOMIC DNA]</scope>
    <source>
        <strain evidence="5 6">CECT 8283</strain>
    </source>
</reference>
<evidence type="ECO:0000313" key="6">
    <source>
        <dbReference type="Proteomes" id="UP000295390"/>
    </source>
</evidence>
<dbReference type="SUPFAM" id="SSF55469">
    <property type="entry name" value="FMN-dependent nitroreductase-like"/>
    <property type="match status" value="1"/>
</dbReference>
<comment type="caution">
    <text evidence="5">The sequence shown here is derived from an EMBL/GenBank/DDBJ whole genome shotgun (WGS) entry which is preliminary data.</text>
</comment>
<dbReference type="Gene3D" id="3.40.109.10">
    <property type="entry name" value="NADH Oxidase"/>
    <property type="match status" value="1"/>
</dbReference>
<dbReference type="OrthoDB" id="9809288at2"/>
<sequence length="210" mass="23813">MTLIDNLEWRYATKKFDPSKKVSAQHIELLKRAIQLSPSSYGLQLYKILIIEDSTIKEQLKSVSFGQSQVTDASHVFVFCNYVKVTDEDIDAYFSLKSQIEQVNISDFKGYSDFIKADVNSRTLAEKNQWTSNQTYLAFGNLLNACSELKIDACPMEGFNTIAYNKILGLDKLGLNATVIAAIGYRSEQDNSQNTSKVRKPMENLFIEHK</sequence>
<keyword evidence="2" id="KW-0521">NADP</keyword>
<evidence type="ECO:0000259" key="4">
    <source>
        <dbReference type="Pfam" id="PF00881"/>
    </source>
</evidence>
<dbReference type="AlphaFoldDB" id="A0A4R6TFR1"/>
<dbReference type="InterPro" id="IPR029479">
    <property type="entry name" value="Nitroreductase"/>
</dbReference>
<feature type="domain" description="Nitroreductase" evidence="4">
    <location>
        <begin position="8"/>
        <end position="185"/>
    </location>
</feature>
<comment type="similarity">
    <text evidence="1">Belongs to the nitroreductase family.</text>
</comment>
<protein>
    <submittedName>
        <fullName evidence="5">Nitroreductase</fullName>
    </submittedName>
</protein>
<gene>
    <name evidence="5" type="ORF">DFQ07_1360</name>
</gene>
<evidence type="ECO:0000256" key="3">
    <source>
        <dbReference type="ARBA" id="ARBA00023002"/>
    </source>
</evidence>
<accession>A0A4R6TFR1</accession>
<keyword evidence="6" id="KW-1185">Reference proteome</keyword>
<dbReference type="RefSeq" id="WP_133535505.1">
    <property type="nucleotide sequence ID" value="NZ_SNYH01000003.1"/>
</dbReference>
<dbReference type="Proteomes" id="UP000295390">
    <property type="component" value="Unassembled WGS sequence"/>
</dbReference>
<proteinExistence type="inferred from homology"/>
<dbReference type="PANTHER" id="PTHR43673:SF10">
    <property type="entry name" value="NADH DEHYDROGENASE_NAD(P)H NITROREDUCTASE XCC3605-RELATED"/>
    <property type="match status" value="1"/>
</dbReference>
<evidence type="ECO:0000313" key="5">
    <source>
        <dbReference type="EMBL" id="TDQ27509.1"/>
    </source>
</evidence>
<evidence type="ECO:0000256" key="2">
    <source>
        <dbReference type="ARBA" id="ARBA00022857"/>
    </source>
</evidence>
<name>A0A4R6TFR1_9FLAO</name>
<organism evidence="5 6">
    <name type="scientific">Tenacibaculum caenipelagi</name>
    <dbReference type="NCBI Taxonomy" id="1325435"/>
    <lineage>
        <taxon>Bacteria</taxon>
        <taxon>Pseudomonadati</taxon>
        <taxon>Bacteroidota</taxon>
        <taxon>Flavobacteriia</taxon>
        <taxon>Flavobacteriales</taxon>
        <taxon>Flavobacteriaceae</taxon>
        <taxon>Tenacibaculum</taxon>
    </lineage>
</organism>
<evidence type="ECO:0000256" key="1">
    <source>
        <dbReference type="ARBA" id="ARBA00007118"/>
    </source>
</evidence>
<dbReference type="PANTHER" id="PTHR43673">
    <property type="entry name" value="NAD(P)H NITROREDUCTASE YDGI-RELATED"/>
    <property type="match status" value="1"/>
</dbReference>
<dbReference type="InterPro" id="IPR033878">
    <property type="entry name" value="NfsB-like"/>
</dbReference>
<dbReference type="EMBL" id="SNYH01000003">
    <property type="protein sequence ID" value="TDQ27509.1"/>
    <property type="molecule type" value="Genomic_DNA"/>
</dbReference>
<dbReference type="GO" id="GO:0016491">
    <property type="term" value="F:oxidoreductase activity"/>
    <property type="evidence" value="ECO:0007669"/>
    <property type="project" value="UniProtKB-KW"/>
</dbReference>
<dbReference type="InterPro" id="IPR000415">
    <property type="entry name" value="Nitroreductase-like"/>
</dbReference>
<dbReference type="CDD" id="cd02149">
    <property type="entry name" value="NfsB-like"/>
    <property type="match status" value="1"/>
</dbReference>